<name>A0A0G4B4Q7_9BACT</name>
<dbReference type="InterPro" id="IPR007060">
    <property type="entry name" value="FtsL/DivIC"/>
</dbReference>
<reference evidence="1 2" key="1">
    <citation type="journal article" date="2015" name="Nature">
        <title>rRNA introns, odd ribosomes, and small enigmatic genomes across a large radiation of phyla.</title>
        <authorList>
            <person name="Brown C.T."/>
            <person name="Hug L.A."/>
            <person name="Thomas B.C."/>
            <person name="Sharon I."/>
            <person name="Castelle C.J."/>
            <person name="Singh A."/>
            <person name="Wilkins M.J."/>
            <person name="Williams K.H."/>
            <person name="Banfield J.F."/>
        </authorList>
    </citation>
    <scope>NUCLEOTIDE SEQUENCE [LARGE SCALE GENOMIC DNA]</scope>
</reference>
<dbReference type="EMBL" id="CP011213">
    <property type="protein sequence ID" value="AKM82388.1"/>
    <property type="molecule type" value="Genomic_DNA"/>
</dbReference>
<proteinExistence type="predicted"/>
<protein>
    <submittedName>
        <fullName evidence="1">Septum formation initiator</fullName>
    </submittedName>
</protein>
<dbReference type="Pfam" id="PF04977">
    <property type="entry name" value="DivIC"/>
    <property type="match status" value="1"/>
</dbReference>
<accession>A0A0G4B4Q7</accession>
<dbReference type="AlphaFoldDB" id="A0A0G4B4Q7"/>
<dbReference type="STRING" id="1618337.UT28_C0001G0585"/>
<evidence type="ECO:0000313" key="2">
    <source>
        <dbReference type="Proteomes" id="UP000035648"/>
    </source>
</evidence>
<sequence length="116" mass="13645">MIVLVFYTFIMLGKSVWANFQLQKQTDLIKAKIEEVKTQNNNLGNLILYYKSDSFREVEARRKLGLKRPDEKVMNVPVQKFDNFNAEIEAQKNNLAPKIIDTKSSNPSMWWQYLTK</sequence>
<evidence type="ECO:0000313" key="1">
    <source>
        <dbReference type="EMBL" id="AKM82388.1"/>
    </source>
</evidence>
<gene>
    <name evidence="1" type="ORF">UT28_C0001G0585</name>
</gene>
<dbReference type="KEGG" id="bbgw:UT28_C0001G0585"/>
<organism evidence="1 2">
    <name type="scientific">Berkelbacteria bacterium GW2011_GWE1_39_12</name>
    <dbReference type="NCBI Taxonomy" id="1618337"/>
    <lineage>
        <taxon>Bacteria</taxon>
        <taxon>Candidatus Berkelbacteria</taxon>
    </lineage>
</organism>
<dbReference type="Proteomes" id="UP000035648">
    <property type="component" value="Chromosome"/>
</dbReference>